<comment type="function">
    <text evidence="10">Part of the Sec protein translocase complex. Interacts with the SecYEG preprotein conducting channel. SecDF uses the proton motive force (PMF) to complete protein translocation after the ATP-dependent function of SecA.</text>
</comment>
<dbReference type="EMBL" id="PGYQ01000002">
    <property type="protein sequence ID" value="PKL72562.1"/>
    <property type="molecule type" value="Genomic_DNA"/>
</dbReference>
<dbReference type="GO" id="GO:0065002">
    <property type="term" value="P:intracellular protein transmembrane transport"/>
    <property type="evidence" value="ECO:0007669"/>
    <property type="project" value="UniProtKB-UniRule"/>
</dbReference>
<dbReference type="InterPro" id="IPR022813">
    <property type="entry name" value="SecD/SecF_arch_bac"/>
</dbReference>
<sequence>MNIIKHQKIYFFISSALVIISIASLIFWQLKPNIDFTGGTLMEIEFKNSRPTVEQIKEKINTLNLGEASVQLTNTKGVIIKTKSIEEEMHQQIITKLQEISPENKIEEKKFESIGPTIGKETKEKAIHATIIALIIIIIYIAWAFRKISKPISSWKYGLIAIIVLVHDIIITLGAFSLMGHFLGIEIGATFIIALLTILGYSNHDTIIIFDRLRENLLKSKGKDFEDTVNISINETIVRSINTSLTVLLSLFAVFFFGGASVRDFILALIIGITAGTYSSIFVACPTLVVWERIRMSNKIK</sequence>
<comment type="similarity">
    <text evidence="10">Belongs to the SecD/SecF family. SecF subfamily.</text>
</comment>
<dbReference type="InterPro" id="IPR048634">
    <property type="entry name" value="SecD_SecF_C"/>
</dbReference>
<dbReference type="PROSITE" id="PS50156">
    <property type="entry name" value="SSD"/>
    <property type="match status" value="1"/>
</dbReference>
<keyword evidence="2 10" id="KW-0813">Transport</keyword>
<feature type="transmembrane region" description="Helical" evidence="10">
    <location>
        <begin position="157"/>
        <end position="176"/>
    </location>
</feature>
<dbReference type="PANTHER" id="PTHR30081">
    <property type="entry name" value="PROTEIN-EXPORT MEMBRANE PROTEIN SEC"/>
    <property type="match status" value="1"/>
</dbReference>
<evidence type="ECO:0000256" key="10">
    <source>
        <dbReference type="HAMAP-Rule" id="MF_01464"/>
    </source>
</evidence>
<dbReference type="Pfam" id="PF07549">
    <property type="entry name" value="Sec_GG"/>
    <property type="match status" value="1"/>
</dbReference>
<dbReference type="InterPro" id="IPR005665">
    <property type="entry name" value="SecF_bac"/>
</dbReference>
<comment type="subcellular location">
    <subcellularLocation>
        <location evidence="1 10">Cell membrane</location>
        <topology evidence="1 10">Multi-pass membrane protein</topology>
    </subcellularLocation>
</comment>
<dbReference type="InterPro" id="IPR022646">
    <property type="entry name" value="SecD/SecF_CS"/>
</dbReference>
<evidence type="ECO:0000313" key="13">
    <source>
        <dbReference type="Proteomes" id="UP000233414"/>
    </source>
</evidence>
<keyword evidence="4" id="KW-0997">Cell inner membrane</keyword>
<comment type="caution">
    <text evidence="12">The sequence shown here is derived from an EMBL/GenBank/DDBJ whole genome shotgun (WGS) entry which is preliminary data.</text>
</comment>
<feature type="transmembrane region" description="Helical" evidence="10">
    <location>
        <begin position="265"/>
        <end position="291"/>
    </location>
</feature>
<feature type="transmembrane region" description="Helical" evidence="10">
    <location>
        <begin position="241"/>
        <end position="259"/>
    </location>
</feature>
<feature type="transmembrane region" description="Helical" evidence="10">
    <location>
        <begin position="9"/>
        <end position="30"/>
    </location>
</feature>
<evidence type="ECO:0000256" key="5">
    <source>
        <dbReference type="ARBA" id="ARBA00022692"/>
    </source>
</evidence>
<keyword evidence="8 10" id="KW-0811">Translocation</keyword>
<evidence type="ECO:0000256" key="8">
    <source>
        <dbReference type="ARBA" id="ARBA00023010"/>
    </source>
</evidence>
<protein>
    <recommendedName>
        <fullName evidence="10">Protein-export membrane protein SecF</fullName>
    </recommendedName>
</protein>
<dbReference type="AlphaFoldDB" id="A0A2N1UNW0"/>
<evidence type="ECO:0000256" key="7">
    <source>
        <dbReference type="ARBA" id="ARBA00022989"/>
    </source>
</evidence>
<keyword evidence="9 10" id="KW-0472">Membrane</keyword>
<organism evidence="12 13">
    <name type="scientific">Candidatus Kuenenbacteria bacterium HGW-Kuenenbacteria-1</name>
    <dbReference type="NCBI Taxonomy" id="2013812"/>
    <lineage>
        <taxon>Bacteria</taxon>
        <taxon>Candidatus Kueneniibacteriota</taxon>
    </lineage>
</organism>
<dbReference type="GO" id="GO:0043952">
    <property type="term" value="P:protein transport by the Sec complex"/>
    <property type="evidence" value="ECO:0007669"/>
    <property type="project" value="UniProtKB-UniRule"/>
</dbReference>
<keyword evidence="6 10" id="KW-0653">Protein transport</keyword>
<feature type="transmembrane region" description="Helical" evidence="10">
    <location>
        <begin position="126"/>
        <end position="145"/>
    </location>
</feature>
<feature type="domain" description="SSD" evidence="11">
    <location>
        <begin position="126"/>
        <end position="290"/>
    </location>
</feature>
<keyword evidence="3 10" id="KW-1003">Cell membrane</keyword>
<dbReference type="NCBIfam" id="TIGR00916">
    <property type="entry name" value="2A0604s01"/>
    <property type="match status" value="1"/>
</dbReference>
<reference evidence="12 13" key="1">
    <citation type="journal article" date="2017" name="ISME J.">
        <title>Potential for microbial H2 and metal transformations associated with novel bacteria and archaea in deep terrestrial subsurface sediments.</title>
        <authorList>
            <person name="Hernsdorf A.W."/>
            <person name="Amano Y."/>
            <person name="Miyakawa K."/>
            <person name="Ise K."/>
            <person name="Suzuki Y."/>
            <person name="Anantharaman K."/>
            <person name="Probst A."/>
            <person name="Burstein D."/>
            <person name="Thomas B.C."/>
            <person name="Banfield J.F."/>
        </authorList>
    </citation>
    <scope>NUCLEOTIDE SEQUENCE [LARGE SCALE GENOMIC DNA]</scope>
    <source>
        <strain evidence="12">HGW-Kuenenbacteria-1</strain>
    </source>
</reference>
<dbReference type="HAMAP" id="MF_01464_B">
    <property type="entry name" value="SecF_B"/>
    <property type="match status" value="1"/>
</dbReference>
<evidence type="ECO:0000256" key="2">
    <source>
        <dbReference type="ARBA" id="ARBA00022448"/>
    </source>
</evidence>
<dbReference type="GO" id="GO:0006605">
    <property type="term" value="P:protein targeting"/>
    <property type="evidence" value="ECO:0007669"/>
    <property type="project" value="UniProtKB-UniRule"/>
</dbReference>
<dbReference type="InterPro" id="IPR055344">
    <property type="entry name" value="SecD_SecF_C_bact"/>
</dbReference>
<name>A0A2N1UNW0_9BACT</name>
<feature type="transmembrane region" description="Helical" evidence="10">
    <location>
        <begin position="182"/>
        <end position="202"/>
    </location>
</feature>
<evidence type="ECO:0000313" key="12">
    <source>
        <dbReference type="EMBL" id="PKL72562.1"/>
    </source>
</evidence>
<evidence type="ECO:0000256" key="9">
    <source>
        <dbReference type="ARBA" id="ARBA00023136"/>
    </source>
</evidence>
<dbReference type="PRINTS" id="PR01755">
    <property type="entry name" value="SECFTRNLCASE"/>
</dbReference>
<gene>
    <name evidence="10 12" type="primary">secF</name>
    <name evidence="12" type="ORF">CVV26_00940</name>
</gene>
<dbReference type="Gene3D" id="1.20.1640.10">
    <property type="entry name" value="Multidrug efflux transporter AcrB transmembrane domain"/>
    <property type="match status" value="1"/>
</dbReference>
<evidence type="ECO:0000259" key="11">
    <source>
        <dbReference type="PROSITE" id="PS50156"/>
    </source>
</evidence>
<dbReference type="NCBIfam" id="TIGR00966">
    <property type="entry name" value="transloc_SecF"/>
    <property type="match status" value="1"/>
</dbReference>
<evidence type="ECO:0000256" key="3">
    <source>
        <dbReference type="ARBA" id="ARBA00022475"/>
    </source>
</evidence>
<dbReference type="SUPFAM" id="SSF82866">
    <property type="entry name" value="Multidrug efflux transporter AcrB transmembrane domain"/>
    <property type="match status" value="1"/>
</dbReference>
<dbReference type="Pfam" id="PF02355">
    <property type="entry name" value="SecD_SecF_C"/>
    <property type="match status" value="1"/>
</dbReference>
<evidence type="ECO:0000256" key="6">
    <source>
        <dbReference type="ARBA" id="ARBA00022927"/>
    </source>
</evidence>
<accession>A0A2N1UNW0</accession>
<keyword evidence="5 10" id="KW-0812">Transmembrane</keyword>
<dbReference type="GO" id="GO:0005886">
    <property type="term" value="C:plasma membrane"/>
    <property type="evidence" value="ECO:0007669"/>
    <property type="project" value="UniProtKB-SubCell"/>
</dbReference>
<comment type="subunit">
    <text evidence="10">Forms a complex with SecD. Part of the essential Sec protein translocation apparatus which comprises SecA, SecYEG and auxiliary proteins SecDF. Other proteins may also be involved.</text>
</comment>
<keyword evidence="7 10" id="KW-1133">Transmembrane helix</keyword>
<evidence type="ECO:0000256" key="1">
    <source>
        <dbReference type="ARBA" id="ARBA00004651"/>
    </source>
</evidence>
<dbReference type="InterPro" id="IPR022645">
    <property type="entry name" value="SecD/SecF_bac"/>
</dbReference>
<dbReference type="PANTHER" id="PTHR30081:SF8">
    <property type="entry name" value="PROTEIN TRANSLOCASE SUBUNIT SECF"/>
    <property type="match status" value="1"/>
</dbReference>
<dbReference type="Proteomes" id="UP000233414">
    <property type="component" value="Unassembled WGS sequence"/>
</dbReference>
<dbReference type="InterPro" id="IPR000731">
    <property type="entry name" value="SSD"/>
</dbReference>
<evidence type="ECO:0000256" key="4">
    <source>
        <dbReference type="ARBA" id="ARBA00022519"/>
    </source>
</evidence>
<dbReference type="GO" id="GO:0015450">
    <property type="term" value="F:protein-transporting ATPase activity"/>
    <property type="evidence" value="ECO:0007669"/>
    <property type="project" value="InterPro"/>
</dbReference>
<proteinExistence type="inferred from homology"/>